<evidence type="ECO:0000313" key="2">
    <source>
        <dbReference type="EMBL" id="MDO6123222.1"/>
    </source>
</evidence>
<organism evidence="2 3">
    <name type="scientific">Shinella curvata</name>
    <dbReference type="NCBI Taxonomy" id="1817964"/>
    <lineage>
        <taxon>Bacteria</taxon>
        <taxon>Pseudomonadati</taxon>
        <taxon>Pseudomonadota</taxon>
        <taxon>Alphaproteobacteria</taxon>
        <taxon>Hyphomicrobiales</taxon>
        <taxon>Rhizobiaceae</taxon>
        <taxon>Shinella</taxon>
    </lineage>
</organism>
<protein>
    <submittedName>
        <fullName evidence="2">HK97 gp10 family phage protein</fullName>
    </submittedName>
</protein>
<comment type="caution">
    <text evidence="2">The sequence shown here is derived from an EMBL/GenBank/DDBJ whole genome shotgun (WGS) entry which is preliminary data.</text>
</comment>
<reference evidence="2" key="1">
    <citation type="submission" date="2022-04" db="EMBL/GenBank/DDBJ databases">
        <title>Shinella lacus sp. nov., a novel member of the genus Shinella from water.</title>
        <authorList>
            <person name="Deng Y."/>
        </authorList>
    </citation>
    <scope>NUCLEOTIDE SEQUENCE</scope>
    <source>
        <strain evidence="2">JCM 31239</strain>
    </source>
</reference>
<dbReference type="EMBL" id="WHSC02000007">
    <property type="protein sequence ID" value="MDO6123222.1"/>
    <property type="molecule type" value="Genomic_DNA"/>
</dbReference>
<accession>A0ABT8XHL2</accession>
<proteinExistence type="predicted"/>
<keyword evidence="3" id="KW-1185">Reference proteome</keyword>
<dbReference type="InterPro" id="IPR010064">
    <property type="entry name" value="HK97-gp10_tail"/>
</dbReference>
<evidence type="ECO:0000256" key="1">
    <source>
        <dbReference type="SAM" id="MobiDB-lite"/>
    </source>
</evidence>
<dbReference type="NCBIfam" id="TIGR01725">
    <property type="entry name" value="phge_HK97_gp10"/>
    <property type="match status" value="1"/>
</dbReference>
<evidence type="ECO:0000313" key="3">
    <source>
        <dbReference type="Proteomes" id="UP001177080"/>
    </source>
</evidence>
<dbReference type="RefSeq" id="WP_244760844.1">
    <property type="nucleotide sequence ID" value="NZ_JALJCJ010000002.1"/>
</dbReference>
<sequence>MADDGGLSRIQQRMAMIPRRVREAVTPALIKEGNDLAVTMRILAPDDPATDAPDLRSSIEVTGPSEQTPPYSQPGGSMVVPENAVAVTVGNADVRYPHLVEYGTTKATAQPFFWPTVRLQRKKATNAIKRAIRKAVKDNWGSRK</sequence>
<dbReference type="Proteomes" id="UP001177080">
    <property type="component" value="Unassembled WGS sequence"/>
</dbReference>
<gene>
    <name evidence="2" type="ORF">GB928_018700</name>
</gene>
<name>A0ABT8XHL2_9HYPH</name>
<feature type="region of interest" description="Disordered" evidence="1">
    <location>
        <begin position="44"/>
        <end position="78"/>
    </location>
</feature>